<evidence type="ECO:0000313" key="2">
    <source>
        <dbReference type="Proteomes" id="UP000030377"/>
    </source>
</evidence>
<dbReference type="Proteomes" id="UP000030377">
    <property type="component" value="Unassembled WGS sequence"/>
</dbReference>
<dbReference type="AlphaFoldDB" id="A0A0A3XY73"/>
<sequence>MAPIVRRAIGLVLFAAIADMMFFGFGLASIARGNPYLLYKPWRLDAEIAAMLPHEREGSFTGWPRQGELPTQPVPKVGAETCGSAWGGSFTQSPDVAAAETWPYLVSQALGCQIDNHGIGGFSIDQTLLLYREHSRSDSIVILGLIELMLVGAGASSPAFFSLSDDHSPRASLTKPRFVLEKDRLVLIPRPAADVAAIRDAITSDMPAAEWTPLAFPFSFHVATAIYRKFTRTEQFNAASLASPRQDMAALRRLGVSLIQTFAREAAVRNNRFVLLLIPSPDIQGELGRSLTMMMEAVGSQPGICIVDPSPELKDAYSRTGVLRTDSGHFSAAGNKALADATLRGLKACGIAT</sequence>
<proteinExistence type="predicted"/>
<organism evidence="1 2">
    <name type="scientific">Bradyrhizobium japonicum</name>
    <dbReference type="NCBI Taxonomy" id="375"/>
    <lineage>
        <taxon>Bacteria</taxon>
        <taxon>Pseudomonadati</taxon>
        <taxon>Pseudomonadota</taxon>
        <taxon>Alphaproteobacteria</taxon>
        <taxon>Hyphomicrobiales</taxon>
        <taxon>Nitrobacteraceae</taxon>
        <taxon>Bradyrhizobium</taxon>
    </lineage>
</organism>
<gene>
    <name evidence="1" type="ORF">MA20_13070</name>
</gene>
<dbReference type="EMBL" id="JRPN01000013">
    <property type="protein sequence ID" value="KGT79335.1"/>
    <property type="molecule type" value="Genomic_DNA"/>
</dbReference>
<evidence type="ECO:0000313" key="1">
    <source>
        <dbReference type="EMBL" id="KGT79335.1"/>
    </source>
</evidence>
<reference evidence="1 2" key="1">
    <citation type="submission" date="2014-09" db="EMBL/GenBank/DDBJ databases">
        <title>Draft genome of Bradyrhizobium japonicum Is-34.</title>
        <authorList>
            <person name="Tsurumaru H."/>
            <person name="Yamakawa T."/>
            <person name="Hashimoto S."/>
            <person name="Okizaki K."/>
            <person name="Kanesaki Y."/>
            <person name="Yoshikawa H."/>
            <person name="Yajima S."/>
        </authorList>
    </citation>
    <scope>NUCLEOTIDE SEQUENCE [LARGE SCALE GENOMIC DNA]</scope>
    <source>
        <strain evidence="1 2">Is-34</strain>
    </source>
</reference>
<name>A0A0A3XY73_BRAJP</name>
<evidence type="ECO:0008006" key="3">
    <source>
        <dbReference type="Google" id="ProtNLM"/>
    </source>
</evidence>
<protein>
    <recommendedName>
        <fullName evidence="3">AlgX/AlgJ SGNH hydrolase-like domain-containing protein</fullName>
    </recommendedName>
</protein>
<dbReference type="RefSeq" id="WP_041955480.1">
    <property type="nucleotide sequence ID" value="NZ_JRPN01000013.1"/>
</dbReference>
<comment type="caution">
    <text evidence="1">The sequence shown here is derived from an EMBL/GenBank/DDBJ whole genome shotgun (WGS) entry which is preliminary data.</text>
</comment>
<accession>A0A0A3XY73</accession>